<dbReference type="InterPro" id="IPR008410">
    <property type="entry name" value="BCSC_C"/>
</dbReference>
<keyword evidence="3 8" id="KW-0732">Signal</keyword>
<evidence type="ECO:0000256" key="7">
    <source>
        <dbReference type="PROSITE-ProRule" id="PRU00339"/>
    </source>
</evidence>
<dbReference type="GO" id="GO:0019867">
    <property type="term" value="C:outer membrane"/>
    <property type="evidence" value="ECO:0007669"/>
    <property type="project" value="InterPro"/>
</dbReference>
<sequence length="1375" mass="149567">MKLRWLLLLPTFFSMVESASAQDAAAVVPATSGSATLDALFRQSDYWRQRNREDLALDALNRVLRVDPDNAEALFLLAQLALESGDTEGYQRWRARLEEVDDGRLLAQLDQERRGADVSADRLEQARAAAREGNTEVALERYRSLFGGGAPPERFALEYYQTLAGSAQGWEEARTGLEDYRRRHPADENAEFALGQVLTYREETRREGIANLMRLSGNDRERARAIRQALLWLDADIDDKPLFDAYLTHNLMDTDVRDHFLRSVAEETLADPLAQERQRGFAALEAGSSNAAAAAFQRVIEARPNDVDALGGLGISQLRAGQFARARDSLGRAMQLDPSSAERWRAAFRSASLYADLAEARRLAEGGDATAALARVAPLTREGGDGGRAARSFEAQLLLDQQEFSLAEQRYRAMLAQSPNDADARVGLVNALRGQSRWQEAQQLAAQLPEQQRQRLGDPNRAQVDELRELARQAAERNDLGGAQTALEQALALLPDDPWTRLDLARIYDRQGHPYQASFTMMPLIGSQTSDERLYAAALFASEQSRWDDAERLIGRIPVERRDPAALQLAERIAIEGKLAAIRDQSDPGRARQALMALYREPPADPAELGSVALAFSDLGDDGLALDLVRGNLGRGLQVPVDRYYNHIVVLGRSGQGLEAEELLRSFAQLPGLSAADRDSIETQRNALALAVAERLRADGDLAGAYDQLAARLSVAPQDRDLQLALGDLYLGGDKARDAELVYRYVLGRTPSDQRALAGAVNAALALGEPERAEALLLERAPLESPELVILAARTAQAQGRDDEAIRLLEQVRERNLATRRPLVAADPLGGVLGLNANPFRSESARNSAPTAFVSAEARQLSEVDRLLAEWRRARGIEIEASTDFRLRSGEQGLSELTGIGQTTRFGVPLARGRLELALSPVYISAGSASSSSASRFGSNALVDGIDNLNTALGGVDELLGEIQSSATAVTNALALLEAAEAEEYPSTTQIASLRNSYEAALSNYEDAMGRNVLWEAGIRFASLSDEQLTLLSDFAGVDLDPSAFDISSWTPEEFAANREALASSIEALQSSLSSRFAAAARGARSPASLHDSGVGLELAYKIGDWRFDAGSTPLGFEQSNLVGGIRWQPQIATDTRLTLTAERRAVSDSVLSYAGVKDPVTGETWGGVTRTGGQAMVSYDDGELGFYAGGGGYHYSGENVQSNSSRNLSLGAYVRPINEEHRKLQVGVNLGYQDFDRNSNHFTYGHGGYFSPQDYINLAFPVSFTETRGKFSYILEAAPGLQSFDQEGADYFPTDARSQRALEAMETAGLVSSSRYDGESTSGFGVNLGMGVDYRLSEQLTLGGKLGYDTFGDYSESRGMLYLNYRLGGGDGAK</sequence>
<evidence type="ECO:0000259" key="9">
    <source>
        <dbReference type="Pfam" id="PF05420"/>
    </source>
</evidence>
<organism evidence="10 11">
    <name type="scientific">Halotalea alkalilenta</name>
    <dbReference type="NCBI Taxonomy" id="376489"/>
    <lineage>
        <taxon>Bacteria</taxon>
        <taxon>Pseudomonadati</taxon>
        <taxon>Pseudomonadota</taxon>
        <taxon>Gammaproteobacteria</taxon>
        <taxon>Oceanospirillales</taxon>
        <taxon>Halomonadaceae</taxon>
        <taxon>Halotalea</taxon>
    </lineage>
</organism>
<dbReference type="PRINTS" id="PR01441">
    <property type="entry name" value="CELLSNTHASEC"/>
</dbReference>
<dbReference type="KEGG" id="haa:A5892_17775"/>
<dbReference type="RefSeq" id="WP_064123927.1">
    <property type="nucleotide sequence ID" value="NZ_CP015243.1"/>
</dbReference>
<dbReference type="GO" id="GO:0030244">
    <property type="term" value="P:cellulose biosynthetic process"/>
    <property type="evidence" value="ECO:0007669"/>
    <property type="project" value="UniProtKB-KW"/>
</dbReference>
<dbReference type="GO" id="GO:0006011">
    <property type="term" value="P:UDP-alpha-D-glucose metabolic process"/>
    <property type="evidence" value="ECO:0007669"/>
    <property type="project" value="InterPro"/>
</dbReference>
<dbReference type="InterPro" id="IPR019734">
    <property type="entry name" value="TPR_rpt"/>
</dbReference>
<protein>
    <recommendedName>
        <fullName evidence="9">Cellulose synthase operon C C-terminal domain-containing protein</fullName>
    </recommendedName>
</protein>
<feature type="repeat" description="TPR" evidence="7">
    <location>
        <begin position="307"/>
        <end position="340"/>
    </location>
</feature>
<evidence type="ECO:0000256" key="8">
    <source>
        <dbReference type="SAM" id="SignalP"/>
    </source>
</evidence>
<dbReference type="InterPro" id="IPR011990">
    <property type="entry name" value="TPR-like_helical_dom_sf"/>
</dbReference>
<keyword evidence="6" id="KW-0135">Cellulose biosynthesis</keyword>
<reference evidence="10 11" key="1">
    <citation type="submission" date="2016-04" db="EMBL/GenBank/DDBJ databases">
        <title>Complete Genome Sequence of Halotalea alkalilenta IHB B 13600.</title>
        <authorList>
            <person name="Swarnkar M.K."/>
            <person name="Sharma A."/>
            <person name="Kaushal K."/>
            <person name="Soni R."/>
            <person name="Rana S."/>
            <person name="Singh A.K."/>
            <person name="Gulati A."/>
        </authorList>
    </citation>
    <scope>NUCLEOTIDE SEQUENCE [LARGE SCALE GENOMIC DNA]</scope>
    <source>
        <strain evidence="10 11">IHB B 13600</strain>
    </source>
</reference>
<name>A0A172YIQ7_9GAMM</name>
<evidence type="ECO:0000256" key="5">
    <source>
        <dbReference type="ARBA" id="ARBA00022803"/>
    </source>
</evidence>
<dbReference type="Gene3D" id="1.25.40.10">
    <property type="entry name" value="Tetratricopeptide repeat domain"/>
    <property type="match status" value="4"/>
</dbReference>
<dbReference type="Pfam" id="PF14559">
    <property type="entry name" value="TPR_19"/>
    <property type="match status" value="3"/>
</dbReference>
<evidence type="ECO:0000256" key="2">
    <source>
        <dbReference type="ARBA" id="ARBA00005186"/>
    </source>
</evidence>
<feature type="chain" id="PRO_5008004732" description="Cellulose synthase operon C C-terminal domain-containing protein" evidence="8">
    <location>
        <begin position="22"/>
        <end position="1375"/>
    </location>
</feature>
<dbReference type="Pfam" id="PF05420">
    <property type="entry name" value="BCSC_C"/>
    <property type="match status" value="1"/>
</dbReference>
<evidence type="ECO:0000256" key="6">
    <source>
        <dbReference type="ARBA" id="ARBA00022916"/>
    </source>
</evidence>
<dbReference type="PANTHER" id="PTHR12558">
    <property type="entry name" value="CELL DIVISION CYCLE 16,23,27"/>
    <property type="match status" value="1"/>
</dbReference>
<gene>
    <name evidence="10" type="ORF">A5892_17775</name>
</gene>
<dbReference type="PROSITE" id="PS50005">
    <property type="entry name" value="TPR"/>
    <property type="match status" value="2"/>
</dbReference>
<comment type="function">
    <text evidence="1">Required for maximal bacterial cellulose synthesis.</text>
</comment>
<dbReference type="SMART" id="SM00028">
    <property type="entry name" value="TPR"/>
    <property type="match status" value="5"/>
</dbReference>
<evidence type="ECO:0000313" key="11">
    <source>
        <dbReference type="Proteomes" id="UP000077875"/>
    </source>
</evidence>
<evidence type="ECO:0000256" key="4">
    <source>
        <dbReference type="ARBA" id="ARBA00022737"/>
    </source>
</evidence>
<evidence type="ECO:0000256" key="3">
    <source>
        <dbReference type="ARBA" id="ARBA00022729"/>
    </source>
</evidence>
<accession>A0A172YIQ7</accession>
<dbReference type="STRING" id="376489.A5892_17775"/>
<dbReference type="Proteomes" id="UP000077875">
    <property type="component" value="Chromosome"/>
</dbReference>
<comment type="pathway">
    <text evidence="2">Glycan metabolism; bacterial cellulose biosynthesis.</text>
</comment>
<keyword evidence="11" id="KW-1185">Reference proteome</keyword>
<proteinExistence type="predicted"/>
<dbReference type="SUPFAM" id="SSF48452">
    <property type="entry name" value="TPR-like"/>
    <property type="match status" value="2"/>
</dbReference>
<feature type="domain" description="Cellulose synthase operon C C-terminal" evidence="9">
    <location>
        <begin position="1079"/>
        <end position="1367"/>
    </location>
</feature>
<evidence type="ECO:0000256" key="1">
    <source>
        <dbReference type="ARBA" id="ARBA00003476"/>
    </source>
</evidence>
<feature type="repeat" description="TPR" evidence="7">
    <location>
        <begin position="37"/>
        <end position="70"/>
    </location>
</feature>
<evidence type="ECO:0000313" key="10">
    <source>
        <dbReference type="EMBL" id="ANF59083.1"/>
    </source>
</evidence>
<dbReference type="UniPathway" id="UPA00694"/>
<dbReference type="PANTHER" id="PTHR12558:SF13">
    <property type="entry name" value="CELL DIVISION CYCLE PROTEIN 27 HOMOLOG"/>
    <property type="match status" value="1"/>
</dbReference>
<dbReference type="InterPro" id="IPR003921">
    <property type="entry name" value="Cell_synth_C"/>
</dbReference>
<feature type="signal peptide" evidence="8">
    <location>
        <begin position="1"/>
        <end position="21"/>
    </location>
</feature>
<dbReference type="EMBL" id="CP015243">
    <property type="protein sequence ID" value="ANF59083.1"/>
    <property type="molecule type" value="Genomic_DNA"/>
</dbReference>
<dbReference type="Pfam" id="PF13432">
    <property type="entry name" value="TPR_16"/>
    <property type="match status" value="2"/>
</dbReference>
<keyword evidence="5 7" id="KW-0802">TPR repeat</keyword>
<keyword evidence="4" id="KW-0677">Repeat</keyword>